<dbReference type="RefSeq" id="WP_076600134.1">
    <property type="nucleotide sequence ID" value="NZ_FTMD01000001.1"/>
</dbReference>
<evidence type="ECO:0000313" key="17">
    <source>
        <dbReference type="EMBL" id="SIP87106.1"/>
    </source>
</evidence>
<name>A0A1N6N4W7_9RHOO</name>
<comment type="catalytic activity">
    <reaction evidence="7 12 14">
        <text>meso-2,6-diaminopimelate + H(+) = L-lysine + CO2</text>
        <dbReference type="Rhea" id="RHEA:15101"/>
        <dbReference type="ChEBI" id="CHEBI:15378"/>
        <dbReference type="ChEBI" id="CHEBI:16526"/>
        <dbReference type="ChEBI" id="CHEBI:32551"/>
        <dbReference type="ChEBI" id="CHEBI:57791"/>
        <dbReference type="EC" id="4.1.1.20"/>
    </reaction>
</comment>
<comment type="subunit">
    <text evidence="12">Homodimer.</text>
</comment>
<dbReference type="Pfam" id="PF00278">
    <property type="entry name" value="Orn_DAP_Arg_deC"/>
    <property type="match status" value="1"/>
</dbReference>
<dbReference type="Gene3D" id="2.40.37.10">
    <property type="entry name" value="Lyase, Ornithine Decarboxylase, Chain A, domain 1"/>
    <property type="match status" value="1"/>
</dbReference>
<evidence type="ECO:0000313" key="18">
    <source>
        <dbReference type="Proteomes" id="UP000186819"/>
    </source>
</evidence>
<evidence type="ECO:0000256" key="2">
    <source>
        <dbReference type="ARBA" id="ARBA00022605"/>
    </source>
</evidence>
<dbReference type="GO" id="GO:0009089">
    <property type="term" value="P:lysine biosynthetic process via diaminopimelate"/>
    <property type="evidence" value="ECO:0007669"/>
    <property type="project" value="UniProtKB-UniRule"/>
</dbReference>
<evidence type="ECO:0000259" key="15">
    <source>
        <dbReference type="Pfam" id="PF00278"/>
    </source>
</evidence>
<dbReference type="InterPro" id="IPR009006">
    <property type="entry name" value="Ala_racemase/Decarboxylase_C"/>
</dbReference>
<dbReference type="PROSITE" id="PS00879">
    <property type="entry name" value="ODR_DC_2_2"/>
    <property type="match status" value="1"/>
</dbReference>
<dbReference type="InterPro" id="IPR029066">
    <property type="entry name" value="PLP-binding_barrel"/>
</dbReference>
<dbReference type="NCBIfam" id="TIGR01048">
    <property type="entry name" value="lysA"/>
    <property type="match status" value="1"/>
</dbReference>
<protein>
    <recommendedName>
        <fullName evidence="11 12">Diaminopimelate decarboxylase</fullName>
        <shortName evidence="12">DAP decarboxylase</shortName>
        <shortName evidence="12">DAPDC</shortName>
        <ecNumber evidence="10 12">4.1.1.20</ecNumber>
    </recommendedName>
</protein>
<comment type="pathway">
    <text evidence="8 12 14">Amino-acid biosynthesis; L-lysine biosynthesis via DAP pathway; L-lysine from DL-2,6-diaminopimelate: step 1/1.</text>
</comment>
<keyword evidence="4 12" id="KW-0663">Pyridoxal phosphate</keyword>
<proteinExistence type="inferred from homology"/>
<evidence type="ECO:0000256" key="11">
    <source>
        <dbReference type="ARBA" id="ARBA00074972"/>
    </source>
</evidence>
<dbReference type="CDD" id="cd06828">
    <property type="entry name" value="PLPDE_III_DapDC"/>
    <property type="match status" value="1"/>
</dbReference>
<feature type="modified residue" description="N6-(pyridoxal phosphate)lysine" evidence="12 13">
    <location>
        <position position="66"/>
    </location>
</feature>
<feature type="binding site" evidence="12">
    <location>
        <position position="322"/>
    </location>
    <ligand>
        <name>substrate</name>
    </ligand>
</feature>
<feature type="binding site" evidence="12">
    <location>
        <position position="245"/>
    </location>
    <ligand>
        <name>pyridoxal 5'-phosphate</name>
        <dbReference type="ChEBI" id="CHEBI:597326"/>
    </ligand>
</feature>
<feature type="binding site" evidence="12">
    <location>
        <position position="376"/>
    </location>
    <ligand>
        <name>substrate</name>
    </ligand>
</feature>
<dbReference type="PRINTS" id="PR01181">
    <property type="entry name" value="DAPDCRBXLASE"/>
</dbReference>
<dbReference type="FunFam" id="3.20.20.10:FF:000003">
    <property type="entry name" value="Diaminopimelate decarboxylase"/>
    <property type="match status" value="1"/>
</dbReference>
<dbReference type="PANTHER" id="PTHR43727:SF2">
    <property type="entry name" value="GROUP IV DECARBOXYLASE"/>
    <property type="match status" value="1"/>
</dbReference>
<dbReference type="STRING" id="34027.SAMN05421829_10186"/>
<organism evidence="17 18">
    <name type="scientific">Aromatoleum tolulyticum</name>
    <dbReference type="NCBI Taxonomy" id="34027"/>
    <lineage>
        <taxon>Bacteria</taxon>
        <taxon>Pseudomonadati</taxon>
        <taxon>Pseudomonadota</taxon>
        <taxon>Betaproteobacteria</taxon>
        <taxon>Rhodocyclales</taxon>
        <taxon>Rhodocyclaceae</taxon>
        <taxon>Aromatoleum</taxon>
    </lineage>
</organism>
<dbReference type="Proteomes" id="UP000186819">
    <property type="component" value="Unassembled WGS sequence"/>
</dbReference>
<dbReference type="Gene3D" id="3.20.20.10">
    <property type="entry name" value="Alanine racemase"/>
    <property type="match status" value="1"/>
</dbReference>
<dbReference type="SUPFAM" id="SSF50621">
    <property type="entry name" value="Alanine racemase C-terminal domain-like"/>
    <property type="match status" value="1"/>
</dbReference>
<keyword evidence="2 12" id="KW-0028">Amino-acid biosynthesis</keyword>
<dbReference type="OrthoDB" id="9802241at2"/>
<dbReference type="PRINTS" id="PR01179">
    <property type="entry name" value="ODADCRBXLASE"/>
</dbReference>
<comment type="similarity">
    <text evidence="9 12">Belongs to the Orn/Lys/Arg decarboxylase class-II family. LysA subfamily.</text>
</comment>
<dbReference type="GO" id="GO:0030170">
    <property type="term" value="F:pyridoxal phosphate binding"/>
    <property type="evidence" value="ECO:0007669"/>
    <property type="project" value="UniProtKB-UniRule"/>
</dbReference>
<evidence type="ECO:0000256" key="8">
    <source>
        <dbReference type="ARBA" id="ARBA00060643"/>
    </source>
</evidence>
<evidence type="ECO:0000256" key="13">
    <source>
        <dbReference type="PIRSR" id="PIRSR600183-50"/>
    </source>
</evidence>
<keyword evidence="5 12" id="KW-0457">Lysine biosynthesis</keyword>
<evidence type="ECO:0000259" key="16">
    <source>
        <dbReference type="Pfam" id="PF02784"/>
    </source>
</evidence>
<evidence type="ECO:0000256" key="6">
    <source>
        <dbReference type="ARBA" id="ARBA00023239"/>
    </source>
</evidence>
<evidence type="ECO:0000256" key="12">
    <source>
        <dbReference type="HAMAP-Rule" id="MF_02120"/>
    </source>
</evidence>
<dbReference type="EC" id="4.1.1.20" evidence="10 12"/>
<evidence type="ECO:0000256" key="3">
    <source>
        <dbReference type="ARBA" id="ARBA00022793"/>
    </source>
</evidence>
<dbReference type="EMBL" id="FTMD01000001">
    <property type="protein sequence ID" value="SIP87106.1"/>
    <property type="molecule type" value="Genomic_DNA"/>
</dbReference>
<dbReference type="PANTHER" id="PTHR43727">
    <property type="entry name" value="DIAMINOPIMELATE DECARBOXYLASE"/>
    <property type="match status" value="1"/>
</dbReference>
<evidence type="ECO:0000256" key="7">
    <source>
        <dbReference type="ARBA" id="ARBA00050464"/>
    </source>
</evidence>
<evidence type="ECO:0000256" key="4">
    <source>
        <dbReference type="ARBA" id="ARBA00022898"/>
    </source>
</evidence>
<dbReference type="AlphaFoldDB" id="A0A1N6N4W7"/>
<keyword evidence="6 12" id="KW-0456">Lyase</keyword>
<dbReference type="InterPro" id="IPR022644">
    <property type="entry name" value="De-COase2_N"/>
</dbReference>
<dbReference type="InterPro" id="IPR002986">
    <property type="entry name" value="DAP_deCOOHase_LysA"/>
</dbReference>
<dbReference type="HAMAP" id="MF_02120">
    <property type="entry name" value="LysA"/>
    <property type="match status" value="1"/>
</dbReference>
<feature type="domain" description="Orn/DAP/Arg decarboxylase 2 N-terminal" evidence="16">
    <location>
        <begin position="42"/>
        <end position="285"/>
    </location>
</feature>
<feature type="binding site" evidence="12">
    <location>
        <begin position="279"/>
        <end position="282"/>
    </location>
    <ligand>
        <name>pyridoxal 5'-phosphate</name>
        <dbReference type="ChEBI" id="CHEBI:597326"/>
    </ligand>
</feature>
<accession>A0A1N6N4W7</accession>
<dbReference type="SUPFAM" id="SSF51419">
    <property type="entry name" value="PLP-binding barrel"/>
    <property type="match status" value="1"/>
</dbReference>
<comment type="function">
    <text evidence="12">Specifically catalyzes the decarboxylation of meso-diaminopimelate (meso-DAP) to L-lysine.</text>
</comment>
<evidence type="ECO:0000256" key="9">
    <source>
        <dbReference type="ARBA" id="ARBA00060983"/>
    </source>
</evidence>
<dbReference type="InterPro" id="IPR000183">
    <property type="entry name" value="Orn/DAP/Arg_de-COase"/>
</dbReference>
<sequence>MTSRFPIPTLTEGSDGLQLEDVALTAIATQHGTPVYVYSRRALTEAFSAYREALAGRRGLVCYAVKANSNLGVLSVFAQLGAGFDIVSGGELARVLAAGGDAGKVVFSGVGKSRDEMRQALKAGIRCFNVESEAEIDRLNEVAGELGKVAPIAFRVNPDVDPKTHPYISTGLKSNKFGVAIDAAADLYRRAAGLPNLRVSGVACHIGSQLLDPAPIAEAAGKILDLVDRLAAEGITLDHIDLGGGLGIRYRDEQPPTVAEYLAPLLKLFEGRKEELCFEPGRSLVGNAGLLLTRIEYLKPGEEKSFAIVDAAMNDLARPALYDAYHEVVAVQPRTGAAKTYEVVGPICESGDFLAHDRELAVAEGDLVALLSAGAYGMAMSSNYNTRPRVAEVMVDGDRMHLIRRRETVESLYALESPLT</sequence>
<feature type="domain" description="Orn/DAP/Arg decarboxylase 2 C-terminal" evidence="15">
    <location>
        <begin position="36"/>
        <end position="374"/>
    </location>
</feature>
<feature type="binding site" evidence="12">
    <location>
        <position position="376"/>
    </location>
    <ligand>
        <name>pyridoxal 5'-phosphate</name>
        <dbReference type="ChEBI" id="CHEBI:597326"/>
    </ligand>
</feature>
<dbReference type="Pfam" id="PF02784">
    <property type="entry name" value="Orn_Arg_deC_N"/>
    <property type="match status" value="1"/>
</dbReference>
<keyword evidence="18" id="KW-1185">Reference proteome</keyword>
<feature type="binding site" evidence="12">
    <location>
        <position position="349"/>
    </location>
    <ligand>
        <name>substrate</name>
    </ligand>
</feature>
<dbReference type="InterPro" id="IPR022657">
    <property type="entry name" value="De-COase2_CS"/>
</dbReference>
<evidence type="ECO:0000256" key="10">
    <source>
        <dbReference type="ARBA" id="ARBA00066427"/>
    </source>
</evidence>
<reference evidence="18" key="1">
    <citation type="submission" date="2017-01" db="EMBL/GenBank/DDBJ databases">
        <authorList>
            <person name="Varghese N."/>
            <person name="Submissions S."/>
        </authorList>
    </citation>
    <scope>NUCLEOTIDE SEQUENCE [LARGE SCALE GENOMIC DNA]</scope>
    <source>
        <strain evidence="18">ATCC 51758</strain>
    </source>
</reference>
<evidence type="ECO:0000256" key="5">
    <source>
        <dbReference type="ARBA" id="ARBA00023154"/>
    </source>
</evidence>
<dbReference type="InterPro" id="IPR022643">
    <property type="entry name" value="De-COase2_C"/>
</dbReference>
<dbReference type="GO" id="GO:0008836">
    <property type="term" value="F:diaminopimelate decarboxylase activity"/>
    <property type="evidence" value="ECO:0007669"/>
    <property type="project" value="UniProtKB-UniRule"/>
</dbReference>
<evidence type="ECO:0000256" key="14">
    <source>
        <dbReference type="RuleBase" id="RU003738"/>
    </source>
</evidence>
<dbReference type="FunFam" id="2.40.37.10:FF:000003">
    <property type="entry name" value="Diaminopimelate decarboxylase"/>
    <property type="match status" value="1"/>
</dbReference>
<feature type="binding site" evidence="12">
    <location>
        <position position="318"/>
    </location>
    <ligand>
        <name>substrate</name>
    </ligand>
</feature>
<keyword evidence="3 12" id="KW-0210">Decarboxylase</keyword>
<evidence type="ECO:0000256" key="1">
    <source>
        <dbReference type="ARBA" id="ARBA00001933"/>
    </source>
</evidence>
<feature type="binding site" evidence="12">
    <location>
        <position position="282"/>
    </location>
    <ligand>
        <name>substrate</name>
    </ligand>
</feature>
<dbReference type="UniPathway" id="UPA00034">
    <property type="reaction ID" value="UER00027"/>
</dbReference>
<feature type="active site" description="Proton donor" evidence="13">
    <location>
        <position position="348"/>
    </location>
</feature>
<comment type="cofactor">
    <cofactor evidence="1 12 13 14">
        <name>pyridoxal 5'-phosphate</name>
        <dbReference type="ChEBI" id="CHEBI:597326"/>
    </cofactor>
</comment>
<gene>
    <name evidence="12" type="primary">lysA</name>
    <name evidence="17" type="ORF">SAMN05421829_10186</name>
</gene>